<evidence type="ECO:0000256" key="1">
    <source>
        <dbReference type="ARBA" id="ARBA00003706"/>
    </source>
</evidence>
<dbReference type="OrthoDB" id="3643at2759"/>
<gene>
    <name evidence="22" type="ORF">UCRPC4_g02370</name>
</gene>
<keyword evidence="9" id="KW-0698">rRNA processing</keyword>
<dbReference type="Pfam" id="PF02538">
    <property type="entry name" value="Hydantoinase_B"/>
    <property type="match status" value="2"/>
</dbReference>
<dbReference type="InterPro" id="IPR000629">
    <property type="entry name" value="RNA-helicase_DEAD-box_CS"/>
</dbReference>
<dbReference type="GO" id="GO:0005829">
    <property type="term" value="C:cytosol"/>
    <property type="evidence" value="ECO:0007669"/>
    <property type="project" value="TreeGrafter"/>
</dbReference>
<evidence type="ECO:0000256" key="15">
    <source>
        <dbReference type="ARBA" id="ARBA00023242"/>
    </source>
</evidence>
<dbReference type="InterPro" id="IPR027417">
    <property type="entry name" value="P-loop_NTPase"/>
</dbReference>
<comment type="similarity">
    <text evidence="3">Belongs to the DEAD box helicase family. DDX54/DBP10 subfamily.</text>
</comment>
<keyword evidence="23" id="KW-1185">Reference proteome</keyword>
<dbReference type="InterPro" id="IPR011545">
    <property type="entry name" value="DEAD/DEAH_box_helicase_dom"/>
</dbReference>
<evidence type="ECO:0000256" key="9">
    <source>
        <dbReference type="ARBA" id="ARBA00022552"/>
    </source>
</evidence>
<dbReference type="PROSITE" id="PS00039">
    <property type="entry name" value="DEAD_ATP_HELICASE"/>
    <property type="match status" value="1"/>
</dbReference>
<evidence type="ECO:0000259" key="19">
    <source>
        <dbReference type="PROSITE" id="PS51192"/>
    </source>
</evidence>
<keyword evidence="12" id="KW-0347">Helicase</keyword>
<dbReference type="GO" id="GO:0006749">
    <property type="term" value="P:glutathione metabolic process"/>
    <property type="evidence" value="ECO:0007669"/>
    <property type="project" value="TreeGrafter"/>
</dbReference>
<evidence type="ECO:0000256" key="17">
    <source>
        <dbReference type="PROSITE-ProRule" id="PRU00552"/>
    </source>
</evidence>
<evidence type="ECO:0000256" key="5">
    <source>
        <dbReference type="ARBA" id="ARBA00012552"/>
    </source>
</evidence>
<dbReference type="InterPro" id="IPR012541">
    <property type="entry name" value="DBP10_C"/>
</dbReference>
<feature type="compositionally biased region" description="Basic residues" evidence="18">
    <location>
        <begin position="1873"/>
        <end position="1882"/>
    </location>
</feature>
<feature type="compositionally biased region" description="Basic and acidic residues" evidence="18">
    <location>
        <begin position="1941"/>
        <end position="1951"/>
    </location>
</feature>
<dbReference type="GO" id="GO:0005524">
    <property type="term" value="F:ATP binding"/>
    <property type="evidence" value="ECO:0007669"/>
    <property type="project" value="UniProtKB-KW"/>
</dbReference>
<feature type="compositionally biased region" description="Basic and acidic residues" evidence="18">
    <location>
        <begin position="2118"/>
        <end position="2141"/>
    </location>
</feature>
<evidence type="ECO:0000256" key="13">
    <source>
        <dbReference type="ARBA" id="ARBA00022840"/>
    </source>
</evidence>
<feature type="region of interest" description="Disordered" evidence="18">
    <location>
        <begin position="1579"/>
        <end position="1612"/>
    </location>
</feature>
<feature type="domain" description="DEAD-box RNA helicase Q" evidence="21">
    <location>
        <begin position="1331"/>
        <end position="1359"/>
    </location>
</feature>
<evidence type="ECO:0000256" key="18">
    <source>
        <dbReference type="SAM" id="MobiDB-lite"/>
    </source>
</evidence>
<keyword evidence="8" id="KW-0690">Ribosome biogenesis</keyword>
<name>A0A0G2EQY0_PHACM</name>
<feature type="region of interest" description="Disordered" evidence="18">
    <location>
        <begin position="1873"/>
        <end position="1955"/>
    </location>
</feature>
<comment type="catalytic activity">
    <reaction evidence="16">
        <text>ATP + H2O = ADP + phosphate + H(+)</text>
        <dbReference type="Rhea" id="RHEA:13065"/>
        <dbReference type="ChEBI" id="CHEBI:15377"/>
        <dbReference type="ChEBI" id="CHEBI:15378"/>
        <dbReference type="ChEBI" id="CHEBI:30616"/>
        <dbReference type="ChEBI" id="CHEBI:43474"/>
        <dbReference type="ChEBI" id="CHEBI:456216"/>
        <dbReference type="EC" id="3.6.4.13"/>
    </reaction>
</comment>
<dbReference type="Gene3D" id="3.40.50.300">
    <property type="entry name" value="P-loop containing nucleotide triphosphate hydrolases"/>
    <property type="match status" value="2"/>
</dbReference>
<protein>
    <recommendedName>
        <fullName evidence="6">ATP-dependent RNA helicase DBP10</fullName>
        <ecNumber evidence="5">3.6.4.13</ecNumber>
    </recommendedName>
    <alternativeName>
        <fullName evidence="7">ATP-dependent RNA helicase dbp10</fullName>
    </alternativeName>
</protein>
<proteinExistence type="inferred from homology"/>
<evidence type="ECO:0000256" key="4">
    <source>
        <dbReference type="ARBA" id="ARBA00010403"/>
    </source>
</evidence>
<dbReference type="PROSITE" id="PS51194">
    <property type="entry name" value="HELICASE_CTER"/>
    <property type="match status" value="1"/>
</dbReference>
<dbReference type="GO" id="GO:0003724">
    <property type="term" value="F:RNA helicase activity"/>
    <property type="evidence" value="ECO:0007669"/>
    <property type="project" value="UniProtKB-EC"/>
</dbReference>
<dbReference type="Pfam" id="PF19278">
    <property type="entry name" value="Hydant_A_C"/>
    <property type="match status" value="1"/>
</dbReference>
<dbReference type="Pfam" id="PF05378">
    <property type="entry name" value="Hydant_A_N"/>
    <property type="match status" value="1"/>
</dbReference>
<dbReference type="PROSITE" id="PS51195">
    <property type="entry name" value="Q_MOTIF"/>
    <property type="match status" value="1"/>
</dbReference>
<feature type="domain" description="Helicase C-terminal" evidence="20">
    <location>
        <begin position="1585"/>
        <end position="1751"/>
    </location>
</feature>
<dbReference type="Pfam" id="PF01968">
    <property type="entry name" value="Hydantoinase_A"/>
    <property type="match status" value="1"/>
</dbReference>
<dbReference type="GO" id="GO:0005730">
    <property type="term" value="C:nucleolus"/>
    <property type="evidence" value="ECO:0007669"/>
    <property type="project" value="UniProtKB-SubCell"/>
</dbReference>
<dbReference type="InterPro" id="IPR003692">
    <property type="entry name" value="Hydantoinase_B"/>
</dbReference>
<dbReference type="Proteomes" id="UP000053317">
    <property type="component" value="Unassembled WGS sequence"/>
</dbReference>
<sequence>MAPQKMALEVDGLEIKVAIDRGGTFTDCLGIVNGSADHIIVKLLSQNPSHYADAPIEGIRRILEQATGKSIPRNQKLNTTGFSSVSIRMGTTVATNALLERKGERVALLITRGFKDTLRIGNQSRPKLFDLNIQRPDVLYEDVVEVDERVTIEDYQQNPTPDKSELLSSLKSDPSLTKGVSGEAVRVLQRIDEEKVRRDLQRLYDKGYRSIAVVLVHSYTFQEHELIIEKIAREIGFVHISLSSQLLPMIKLTSRGSSATADAYLTPVVQRYIEGFRSGFEGGLQPGDSRCEFMQSDGGLVNFEKFSGLKAILSGPAGGVVGYARTSFDPSDGTPVIGFDMGGTSTDVSRYDGKFEHTFENTTAGVTVMAPQLDINTVAAGGGSVLFWRHGRFIVGPESAGAHPGPACYHNGGPLTVTDANLFLGRLLPDYFPKIFGPNENEPLDVEITRKMFTELAEQINKETGHHKSPEEIALGFIEVANESMAKPIRALTEARGFETSAHHLASFGGAGGQHACEIASNLSIKTVIIHRYSSILSAYGMALADVVHEAQEPTSGVLDDTTLKTYRQRIEVLMSKVQQELVSDGIPPDQIHFEIYLNLRYQGTDNLLMILDPDDGDFARAFVREHKREFSFTFPGRAIVVDDVRVRGIGKSLSVPSRSPYSELRTIQTVSVGAESQDDSTIVYFSSTGHVRTPVFLLDNLKPGMIIQGPAMIIDETQTIVVEPKSSATVLSTHIILDIVTEKKRLGEETALVVDPIRLSVFGYRFMSVADQMSRMFQKTSVSTNIKERLDFSCAVFSPDGSLVANAPNVPVHLGSMEYAVRFQHEQYGGRLRPGDHICTNHPLAGGTHLPDITIITPVWDSEGESIIFYVASRGHHAEIGGTQPGSMPSNSRMLYEEGAMTMGFKIVTEDCFNEDVVRKFLYDEPKAYPGCSGTRTWNDNVSDLKAAIAANQKGARLLQGLVDDSSLRIVHFYMKAIKDNAEVAVREFLKKVGAQTGGKPLIFSDFMDDGTEIRLEIRINNQTGSAEFDFTGTGRETFNCLNAPKAIAHSAIIYCLRCLINVDIPLNQGCLVPIDVIIPPGTLINPSGAAAVCAGNPITSQRITDVILGAFGAYPEVYELRYPIILRQFSLRTGSGGRGQYNGGDGSVRELEFRIPLSASMLSERRVYRPYGMAGGEPGQAGLNLYVKKEIDGTERTINIGGKMELDVQPGDRLIIHTPGGGAWGSPKDNKTPVMAMPPLTGNLAVLESPTPSINEYDLSTSLFNIDGNGGDDNDFRHEESQKVDAPQHGNLDLLGAGSDDDEAIIAASQAASNRKTSNIKGRSVKKGGGFQAMGLNANLLKAITRKGFSVPTPIQRKTIPLLLQDKDVVGMARTGSGKTAAFVIPLIEKLKTHSTKVGARVLVMSPSRELALQTLQVVKELGRGTDLKCVLLVGGDSLEEQFASMTGNPDIVIATPGRFLHLKVEMGLDLSSMRYVVFDEADRLFEMGFAAQLTEILHALPASRQTLLFSATLPKSLVEFARAGLQDPVLVRLDAESKISPDLQSCFFTVKSSEREGALLHILQNIIQLPSKSEICSDGGADSKSTGSKKRKRGGESSDGNPRGPSPHSTIVFAATKHHVEYLAQLLRLAGYSVSYVYGSLDQTARKIEVQKFRTGSSNILVVTDVAARGIDIPVLANVINYDFPSQAKVFVHRVGRTARAGQKGWSYSLITDADAPYLLDLQLFLGRKLILGRQAKDTISFSEDVVVGGLSRDQLANTCEWVTKNLDDDDDLSALRSVAMKGEKQYLRTRNSASSESAKRAKNISSTDPWNELHPLFNDENDDVEAQREKMLAIVGGFRPQESIFEIGARRGGKKGNDEAMDTIKKVRKTLNQKRQKSQAKIQQQKDAEMEDQDSETDGDDTQIDGEPDDMSMASDSELEVTFSQPQSTREKKVKHLKDPNAFRDSENFMSYRPANTNLEEDRAYGVHSGSNSNFTQAARSAQMDIALDEASKTFGENRGVMRWDKRHKKYVARQNDDDGSKGTRLVRGESGAKIAASFRSGRFDAWKKAHKVRLPKVGETESANTGGGSMGKRYRHNKTSAPKAADKYRGDYEKRVKKVKDAQERNVGVAGKNELRSVDDIRKQRKLQEKRREKNARPSKKGKQR</sequence>
<keyword evidence="14" id="KW-0694">RNA-binding</keyword>
<dbReference type="GO" id="GO:0006364">
    <property type="term" value="P:rRNA processing"/>
    <property type="evidence" value="ECO:0007669"/>
    <property type="project" value="UniProtKB-KW"/>
</dbReference>
<keyword evidence="10" id="KW-0547">Nucleotide-binding</keyword>
<feature type="short sequence motif" description="Q motif" evidence="17">
    <location>
        <begin position="1331"/>
        <end position="1359"/>
    </location>
</feature>
<feature type="compositionally biased region" description="Acidic residues" evidence="18">
    <location>
        <begin position="1893"/>
        <end position="1914"/>
    </location>
</feature>
<organism evidence="22 23">
    <name type="scientific">Phaeomoniella chlamydospora</name>
    <name type="common">Phaeoacremonium chlamydosporum</name>
    <dbReference type="NCBI Taxonomy" id="158046"/>
    <lineage>
        <taxon>Eukaryota</taxon>
        <taxon>Fungi</taxon>
        <taxon>Dikarya</taxon>
        <taxon>Ascomycota</taxon>
        <taxon>Pezizomycotina</taxon>
        <taxon>Eurotiomycetes</taxon>
        <taxon>Chaetothyriomycetidae</taxon>
        <taxon>Phaeomoniellales</taxon>
        <taxon>Phaeomoniellaceae</taxon>
        <taxon>Phaeomoniella</taxon>
    </lineage>
</organism>
<dbReference type="InterPro" id="IPR045079">
    <property type="entry name" value="Oxoprolinase-like"/>
</dbReference>
<feature type="region of interest" description="Disordered" evidence="18">
    <location>
        <begin position="1270"/>
        <end position="1291"/>
    </location>
</feature>
<evidence type="ECO:0000256" key="10">
    <source>
        <dbReference type="ARBA" id="ARBA00022741"/>
    </source>
</evidence>
<reference evidence="22 23" key="1">
    <citation type="submission" date="2015-05" db="EMBL/GenBank/DDBJ databases">
        <title>Distinctive expansion of gene families associated with plant cell wall degradation and secondary metabolism in the genomes of grapevine trunk pathogens.</title>
        <authorList>
            <person name="Lawrence D.P."/>
            <person name="Travadon R."/>
            <person name="Rolshausen P.E."/>
            <person name="Baumgartner K."/>
        </authorList>
    </citation>
    <scope>NUCLEOTIDE SEQUENCE [LARGE SCALE GENOMIC DNA]</scope>
    <source>
        <strain evidence="22">UCRPC4</strain>
    </source>
</reference>
<evidence type="ECO:0000256" key="3">
    <source>
        <dbReference type="ARBA" id="ARBA00010379"/>
    </source>
</evidence>
<dbReference type="GO" id="GO:0003723">
    <property type="term" value="F:RNA binding"/>
    <property type="evidence" value="ECO:0007669"/>
    <property type="project" value="UniProtKB-KW"/>
</dbReference>
<evidence type="ECO:0000256" key="8">
    <source>
        <dbReference type="ARBA" id="ARBA00022517"/>
    </source>
</evidence>
<reference evidence="22 23" key="2">
    <citation type="submission" date="2015-05" db="EMBL/GenBank/DDBJ databases">
        <authorList>
            <person name="Morales-Cruz A."/>
            <person name="Amrine K.C."/>
            <person name="Cantu D."/>
        </authorList>
    </citation>
    <scope>NUCLEOTIDE SEQUENCE [LARGE SCALE GENOMIC DNA]</scope>
    <source>
        <strain evidence="22">UCRPC4</strain>
    </source>
</reference>
<evidence type="ECO:0000256" key="6">
    <source>
        <dbReference type="ARBA" id="ARBA00019117"/>
    </source>
</evidence>
<dbReference type="SMART" id="SM00487">
    <property type="entry name" value="DEXDc"/>
    <property type="match status" value="1"/>
</dbReference>
<keyword evidence="11" id="KW-0378">Hydrolase</keyword>
<feature type="region of interest" description="Disordered" evidence="18">
    <location>
        <begin position="1790"/>
        <end position="1821"/>
    </location>
</feature>
<dbReference type="PROSITE" id="PS51192">
    <property type="entry name" value="HELICASE_ATP_BIND_1"/>
    <property type="match status" value="1"/>
</dbReference>
<dbReference type="InterPro" id="IPR049517">
    <property type="entry name" value="ACX-like_C"/>
</dbReference>
<dbReference type="EMBL" id="LCWF01000058">
    <property type="protein sequence ID" value="KKY24551.1"/>
    <property type="molecule type" value="Genomic_DNA"/>
</dbReference>
<evidence type="ECO:0000256" key="7">
    <source>
        <dbReference type="ARBA" id="ARBA00021760"/>
    </source>
</evidence>
<keyword evidence="13" id="KW-0067">ATP-binding</keyword>
<dbReference type="Pfam" id="PF00271">
    <property type="entry name" value="Helicase_C"/>
    <property type="match status" value="1"/>
</dbReference>
<dbReference type="SMART" id="SM00490">
    <property type="entry name" value="HELICc"/>
    <property type="match status" value="1"/>
</dbReference>
<evidence type="ECO:0000256" key="12">
    <source>
        <dbReference type="ARBA" id="ARBA00022806"/>
    </source>
</evidence>
<dbReference type="PANTHER" id="PTHR11365:SF26">
    <property type="entry name" value="5-OXOPROLINASE"/>
    <property type="match status" value="1"/>
</dbReference>
<evidence type="ECO:0000259" key="21">
    <source>
        <dbReference type="PROSITE" id="PS51195"/>
    </source>
</evidence>
<dbReference type="FunFam" id="3.40.50.300:FF:000865">
    <property type="entry name" value="ATP-dependent RNA helicase DDX54"/>
    <property type="match status" value="1"/>
</dbReference>
<dbReference type="InterPro" id="IPR001650">
    <property type="entry name" value="Helicase_C-like"/>
</dbReference>
<evidence type="ECO:0000256" key="16">
    <source>
        <dbReference type="ARBA" id="ARBA00047984"/>
    </source>
</evidence>
<dbReference type="InterPro" id="IPR014014">
    <property type="entry name" value="RNA_helicase_DEAD_Q_motif"/>
</dbReference>
<dbReference type="InterPro" id="IPR008040">
    <property type="entry name" value="Hydant_A_N"/>
</dbReference>
<keyword evidence="15" id="KW-0539">Nucleus</keyword>
<evidence type="ECO:0000256" key="14">
    <source>
        <dbReference type="ARBA" id="ARBA00022884"/>
    </source>
</evidence>
<feature type="region of interest" description="Disordered" evidence="18">
    <location>
        <begin position="2061"/>
        <end position="2150"/>
    </location>
</feature>
<evidence type="ECO:0000259" key="20">
    <source>
        <dbReference type="PROSITE" id="PS51194"/>
    </source>
</evidence>
<dbReference type="SUPFAM" id="SSF52540">
    <property type="entry name" value="P-loop containing nucleoside triphosphate hydrolases"/>
    <property type="match status" value="2"/>
</dbReference>
<dbReference type="CDD" id="cd17959">
    <property type="entry name" value="DEADc_DDX54"/>
    <property type="match status" value="1"/>
</dbReference>
<comment type="function">
    <text evidence="1">ATP-binding RNA helicase involved in the biogenesis of 60S ribosomal subunits and is required for the normal formation of 25S and 5.8S rRNAs.</text>
</comment>
<evidence type="ECO:0000256" key="2">
    <source>
        <dbReference type="ARBA" id="ARBA00004604"/>
    </source>
</evidence>
<dbReference type="Pfam" id="PF00270">
    <property type="entry name" value="DEAD"/>
    <property type="match status" value="1"/>
</dbReference>
<feature type="domain" description="Helicase ATP-binding" evidence="19">
    <location>
        <begin position="1362"/>
        <end position="1534"/>
    </location>
</feature>
<feature type="compositionally biased region" description="Basic and acidic residues" evidence="18">
    <location>
        <begin position="1276"/>
        <end position="1285"/>
    </location>
</feature>
<comment type="similarity">
    <text evidence="4">Belongs to the oxoprolinase family.</text>
</comment>
<dbReference type="EC" id="3.6.4.13" evidence="5"/>
<comment type="caution">
    <text evidence="22">The sequence shown here is derived from an EMBL/GenBank/DDBJ whole genome shotgun (WGS) entry which is preliminary data.</text>
</comment>
<dbReference type="InterPro" id="IPR014001">
    <property type="entry name" value="Helicase_ATP-bd"/>
</dbReference>
<dbReference type="InterPro" id="IPR033517">
    <property type="entry name" value="DDX54/DBP10_DEAD-box_helicase"/>
</dbReference>
<dbReference type="SMART" id="SM01123">
    <property type="entry name" value="DBP10CT"/>
    <property type="match status" value="1"/>
</dbReference>
<comment type="subcellular location">
    <subcellularLocation>
        <location evidence="2">Nucleus</location>
        <location evidence="2">Nucleolus</location>
    </subcellularLocation>
</comment>
<dbReference type="InterPro" id="IPR002821">
    <property type="entry name" value="Hydantoinase_A"/>
</dbReference>
<dbReference type="Pfam" id="PF08147">
    <property type="entry name" value="DBP10CT"/>
    <property type="match status" value="1"/>
</dbReference>
<dbReference type="GO" id="GO:0017168">
    <property type="term" value="F:5-oxoprolinase (ATP-hydrolyzing) activity"/>
    <property type="evidence" value="ECO:0007669"/>
    <property type="project" value="TreeGrafter"/>
</dbReference>
<dbReference type="PANTHER" id="PTHR11365">
    <property type="entry name" value="5-OXOPROLINASE RELATED"/>
    <property type="match status" value="1"/>
</dbReference>
<accession>A0A0G2EQY0</accession>
<evidence type="ECO:0000313" key="22">
    <source>
        <dbReference type="EMBL" id="KKY24551.1"/>
    </source>
</evidence>
<evidence type="ECO:0000256" key="11">
    <source>
        <dbReference type="ARBA" id="ARBA00022801"/>
    </source>
</evidence>
<dbReference type="CDD" id="cd18787">
    <property type="entry name" value="SF2_C_DEAD"/>
    <property type="match status" value="1"/>
</dbReference>
<feature type="compositionally biased region" description="Basic and acidic residues" evidence="18">
    <location>
        <begin position="2089"/>
        <end position="2109"/>
    </location>
</feature>
<evidence type="ECO:0000313" key="23">
    <source>
        <dbReference type="Proteomes" id="UP000053317"/>
    </source>
</evidence>